<dbReference type="Gene3D" id="3.30.420.10">
    <property type="entry name" value="Ribonuclease H-like superfamily/Ribonuclease H"/>
    <property type="match status" value="1"/>
</dbReference>
<dbReference type="InterPro" id="IPR036397">
    <property type="entry name" value="RNaseH_sf"/>
</dbReference>
<dbReference type="AlphaFoldDB" id="A0A060SIB8"/>
<evidence type="ECO:0000313" key="3">
    <source>
        <dbReference type="Proteomes" id="UP000029665"/>
    </source>
</evidence>
<feature type="compositionally biased region" description="Basic residues" evidence="1">
    <location>
        <begin position="1"/>
        <end position="12"/>
    </location>
</feature>
<feature type="compositionally biased region" description="Acidic residues" evidence="1">
    <location>
        <begin position="56"/>
        <end position="73"/>
    </location>
</feature>
<feature type="region of interest" description="Disordered" evidence="1">
    <location>
        <begin position="610"/>
        <end position="645"/>
    </location>
</feature>
<accession>A0A060SIB8</accession>
<sequence>MPRGRPPKRKRAISGLRNQRSSSEDVDDCSDGNLSGDEQWNMPVMHDSLKPILAEDQADSDVDEESDWEDVDNEDTLTELYKMTQRLEETAEDEEWLPAVQLCQKRKNERRKTGGRPKEYAKGPDVGSKSARTQRRYRKLFAGQSTLNGFIQVTARPVHVRAADRLRLLSEDESRRDSETVYVGVSSEDGAASSEKQGGRDEDFAQMMSRGPTGGEAEAEAGPASGTPEAMSADDHLDEEATADEDDWEDEAEAEVMEGMRGETDVRGWDELREQIKEDLKNKSKQFTLSQISQLIILRNFATLRLKGFGGLSASQQIAQQWHEGTGTYLARRIRALARHYQVFEQLPVEKRGGKRDARSYLHDEAVQRAARDWLTVQPKGEVTPKRFQHALNTTILPNLNVNLRASLSERTARRWLLKLGWRCVTLRKGVYMDGHEREDIVKYRNEEFLPRMAALEARMDRYEGPDLKLIPPTLGPGEKKIIALFHDECCFHVNDYKRSAWLPPDTTILQKKGRGRLIHVSDFITEATGRLVIHDEDGRVIEDARQVIYPGSNGDPWWDNAQLLEQVKHAIKIFEKAHPDCVALFIFDQSSAHASLPPNALRAFEMNKSNGGKQRKQRDTVIPQSNPTVHLRGRPQKMTTERGDAKGLEQVLTERGFDVSRMRAKCSPVCPFDSEGCCMARLLSQQEDFMNQESMLEMLIREAGHECIFLPKFHCELNPIEMYWGWCKYRYREVIKKNFEHAKQVALQVLDSCPTEVIRRFINKSWRFMSAYRLGLTGKAAAWAVRKQRQHRQVSRSAMMALEAVLN</sequence>
<evidence type="ECO:0008006" key="4">
    <source>
        <dbReference type="Google" id="ProtNLM"/>
    </source>
</evidence>
<evidence type="ECO:0000256" key="1">
    <source>
        <dbReference type="SAM" id="MobiDB-lite"/>
    </source>
</evidence>
<dbReference type="HOGENOM" id="CLU_005726_6_2_1"/>
<dbReference type="EMBL" id="CCBP010000111">
    <property type="protein sequence ID" value="CDO72178.1"/>
    <property type="molecule type" value="Genomic_DNA"/>
</dbReference>
<dbReference type="STRING" id="5643.A0A060SIB8"/>
<organism evidence="2 3">
    <name type="scientific">Pycnoporus cinnabarinus</name>
    <name type="common">Cinnabar-red polypore</name>
    <name type="synonym">Trametes cinnabarina</name>
    <dbReference type="NCBI Taxonomy" id="5643"/>
    <lineage>
        <taxon>Eukaryota</taxon>
        <taxon>Fungi</taxon>
        <taxon>Dikarya</taxon>
        <taxon>Basidiomycota</taxon>
        <taxon>Agaricomycotina</taxon>
        <taxon>Agaricomycetes</taxon>
        <taxon>Polyporales</taxon>
        <taxon>Polyporaceae</taxon>
        <taxon>Trametes</taxon>
    </lineage>
</organism>
<dbReference type="Proteomes" id="UP000029665">
    <property type="component" value="Unassembled WGS sequence"/>
</dbReference>
<dbReference type="PANTHER" id="PTHR35871:SF1">
    <property type="entry name" value="CXC1-LIKE CYSTEINE CLUSTER ASSOCIATED WITH KDZ TRANSPOSASES DOMAIN-CONTAINING PROTEIN"/>
    <property type="match status" value="1"/>
</dbReference>
<feature type="compositionally biased region" description="Low complexity" evidence="1">
    <location>
        <begin position="220"/>
        <end position="230"/>
    </location>
</feature>
<dbReference type="OMA" id="WHEKDES"/>
<comment type="caution">
    <text evidence="2">The sequence shown here is derived from an EMBL/GenBank/DDBJ whole genome shotgun (WGS) entry which is preliminary data.</text>
</comment>
<dbReference type="GO" id="GO:0003676">
    <property type="term" value="F:nucleic acid binding"/>
    <property type="evidence" value="ECO:0007669"/>
    <property type="project" value="InterPro"/>
</dbReference>
<gene>
    <name evidence="2" type="ORF">BN946_scf184970.g30</name>
</gene>
<dbReference type="PANTHER" id="PTHR35871">
    <property type="entry name" value="EXPRESSED PROTEIN"/>
    <property type="match status" value="1"/>
</dbReference>
<feature type="compositionally biased region" description="Basic residues" evidence="1">
    <location>
        <begin position="106"/>
        <end position="115"/>
    </location>
</feature>
<protein>
    <recommendedName>
        <fullName evidence="4">Tc1-like transposase DDE domain-containing protein</fullName>
    </recommendedName>
</protein>
<proteinExistence type="predicted"/>
<name>A0A060SIB8_PYCCI</name>
<keyword evidence="3" id="KW-1185">Reference proteome</keyword>
<reference evidence="2" key="1">
    <citation type="submission" date="2014-01" db="EMBL/GenBank/DDBJ databases">
        <title>The genome of the white-rot fungus Pycnoporus cinnabarinus: a basidiomycete model with a versatile arsenal for lignocellulosic biomass breakdown.</title>
        <authorList>
            <person name="Levasseur A."/>
            <person name="Lomascolo A."/>
            <person name="Ruiz-Duenas F.J."/>
            <person name="Uzan E."/>
            <person name="Piumi F."/>
            <person name="Kues U."/>
            <person name="Ram A.F.J."/>
            <person name="Murat C."/>
            <person name="Haon M."/>
            <person name="Benoit I."/>
            <person name="Arfi Y."/>
            <person name="Chevret D."/>
            <person name="Drula E."/>
            <person name="Kwon M.J."/>
            <person name="Gouret P."/>
            <person name="Lesage-Meessen L."/>
            <person name="Lombard V."/>
            <person name="Mariette J."/>
            <person name="Noirot C."/>
            <person name="Park J."/>
            <person name="Patyshakuliyeva A."/>
            <person name="Wieneger R.A.B."/>
            <person name="Wosten H.A.B."/>
            <person name="Martin F."/>
            <person name="Coutinho P.M."/>
            <person name="de Vries R."/>
            <person name="Martinez A.T."/>
            <person name="Klopp C."/>
            <person name="Pontarotti P."/>
            <person name="Henrissat B."/>
            <person name="Record E."/>
        </authorList>
    </citation>
    <scope>NUCLEOTIDE SEQUENCE [LARGE SCALE GENOMIC DNA]</scope>
    <source>
        <strain evidence="2">BRFM137</strain>
    </source>
</reference>
<feature type="region of interest" description="Disordered" evidence="1">
    <location>
        <begin position="1"/>
        <end position="73"/>
    </location>
</feature>
<evidence type="ECO:0000313" key="2">
    <source>
        <dbReference type="EMBL" id="CDO72178.1"/>
    </source>
</evidence>
<feature type="region of interest" description="Disordered" evidence="1">
    <location>
        <begin position="106"/>
        <end position="134"/>
    </location>
</feature>
<feature type="compositionally biased region" description="Acidic residues" evidence="1">
    <location>
        <begin position="236"/>
        <end position="256"/>
    </location>
</feature>
<dbReference type="OrthoDB" id="2753432at2759"/>
<feature type="region of interest" description="Disordered" evidence="1">
    <location>
        <begin position="173"/>
        <end position="266"/>
    </location>
</feature>